<accession>A0ABV6Z202</accession>
<dbReference type="PANTHER" id="PTHR10443:SF12">
    <property type="entry name" value="DIPEPTIDASE"/>
    <property type="match status" value="1"/>
</dbReference>
<dbReference type="PROSITE" id="PS51365">
    <property type="entry name" value="RENAL_DIPEPTIDASE_2"/>
    <property type="match status" value="1"/>
</dbReference>
<gene>
    <name evidence="1" type="ORF">ACFL27_19965</name>
</gene>
<dbReference type="SUPFAM" id="SSF51556">
    <property type="entry name" value="Metallo-dependent hydrolases"/>
    <property type="match status" value="1"/>
</dbReference>
<protein>
    <submittedName>
        <fullName evidence="1">Dipeptidase</fullName>
    </submittedName>
</protein>
<dbReference type="InterPro" id="IPR008257">
    <property type="entry name" value="Pept_M19"/>
</dbReference>
<sequence length="371" mass="41533">MHILVCLNLCLAVIFGCDSNSSETIESNIHEQVLTVDSHVDTPYFLFHHPDFDLSKWHDPYETNSKLDFPRMQQGALDAAFFAIWVAQGPRTVEGNENAKQRALDMATLIHDNLFRHEHLAELAITPDDAYRLEQEGKRAIFIGLENGYPIGNELSLVETFFDLGVRYITLCHTRNNDICDSSTDPNGPEHGGLSQFGFAVVREMNRLGVMVDVSHISDDAFFDVLNCSTVPVIASHSNARALYDHPRNIDDLMIVKLAENGGVIQVNFYYLNEPDPHHPDQLATVSDMVDHIDHIVSVAGVDYVGIGSDFDGGGQLADCFDVSEMPNITRELIQRGYTEKEIQKIWGGNLMRVMSEVLNGSRSRRTVEVN</sequence>
<keyword evidence="2" id="KW-1185">Reference proteome</keyword>
<dbReference type="Proteomes" id="UP001594351">
    <property type="component" value="Unassembled WGS sequence"/>
</dbReference>
<dbReference type="Pfam" id="PF01244">
    <property type="entry name" value="Peptidase_M19"/>
    <property type="match status" value="1"/>
</dbReference>
<proteinExistence type="predicted"/>
<dbReference type="EMBL" id="JBHPBY010000318">
    <property type="protein sequence ID" value="MFC1852480.1"/>
    <property type="molecule type" value="Genomic_DNA"/>
</dbReference>
<organism evidence="1 2">
    <name type="scientific">candidate division CSSED10-310 bacterium</name>
    <dbReference type="NCBI Taxonomy" id="2855610"/>
    <lineage>
        <taxon>Bacteria</taxon>
        <taxon>Bacteria division CSSED10-310</taxon>
    </lineage>
</organism>
<dbReference type="PANTHER" id="PTHR10443">
    <property type="entry name" value="MICROSOMAL DIPEPTIDASE"/>
    <property type="match status" value="1"/>
</dbReference>
<evidence type="ECO:0000313" key="1">
    <source>
        <dbReference type="EMBL" id="MFC1852480.1"/>
    </source>
</evidence>
<evidence type="ECO:0000313" key="2">
    <source>
        <dbReference type="Proteomes" id="UP001594351"/>
    </source>
</evidence>
<reference evidence="1 2" key="1">
    <citation type="submission" date="2024-09" db="EMBL/GenBank/DDBJ databases">
        <title>Laminarin stimulates single cell rates of sulfate reduction while oxygen inhibits transcriptomic activity in coastal marine sediment.</title>
        <authorList>
            <person name="Lindsay M."/>
            <person name="Orcutt B."/>
            <person name="Emerson D."/>
            <person name="Stepanauskas R."/>
            <person name="D'Angelo T."/>
        </authorList>
    </citation>
    <scope>NUCLEOTIDE SEQUENCE [LARGE SCALE GENOMIC DNA]</scope>
    <source>
        <strain evidence="1">SAG AM-311-K15</strain>
    </source>
</reference>
<dbReference type="Gene3D" id="3.20.20.140">
    <property type="entry name" value="Metal-dependent hydrolases"/>
    <property type="match status" value="1"/>
</dbReference>
<dbReference type="InterPro" id="IPR032466">
    <property type="entry name" value="Metal_Hydrolase"/>
</dbReference>
<comment type="caution">
    <text evidence="1">The sequence shown here is derived from an EMBL/GenBank/DDBJ whole genome shotgun (WGS) entry which is preliminary data.</text>
</comment>
<name>A0ABV6Z202_UNCC1</name>
<dbReference type="CDD" id="cd01301">
    <property type="entry name" value="rDP_like"/>
    <property type="match status" value="1"/>
</dbReference>